<organism evidence="2">
    <name type="scientific">Bradyrhizobium sp. LLZ17</name>
    <dbReference type="NCBI Taxonomy" id="3239388"/>
    <lineage>
        <taxon>Bacteria</taxon>
        <taxon>Pseudomonadati</taxon>
        <taxon>Pseudomonadota</taxon>
        <taxon>Alphaproteobacteria</taxon>
        <taxon>Hyphomicrobiales</taxon>
        <taxon>Nitrobacteraceae</taxon>
        <taxon>Bradyrhizobium</taxon>
    </lineage>
</organism>
<evidence type="ECO:0000313" key="2">
    <source>
        <dbReference type="EMBL" id="XDV55016.1"/>
    </source>
</evidence>
<dbReference type="RefSeq" id="WP_369719475.1">
    <property type="nucleotide sequence ID" value="NZ_CP165734.1"/>
</dbReference>
<protein>
    <submittedName>
        <fullName evidence="2">Uncharacterized protein</fullName>
    </submittedName>
</protein>
<keyword evidence="1" id="KW-1133">Transmembrane helix</keyword>
<sequence>MNAPWDLSLWALVATLAMTSILEASRGLGFSRLSLPFLIGTFFTSRRGRAVILGFVVYTIGGWLFAFVHFLLFSSVRIYTWWFGALAGLVHGVFLLACALPLLPFVHPRMASEYHSASAIRQLEPPGFLAMNYGYHTPLSTLIAQMVYGATLGGFVQVAHWVGA</sequence>
<feature type="transmembrane region" description="Helical" evidence="1">
    <location>
        <begin position="48"/>
        <end position="72"/>
    </location>
</feature>
<feature type="transmembrane region" description="Helical" evidence="1">
    <location>
        <begin position="142"/>
        <end position="162"/>
    </location>
</feature>
<evidence type="ECO:0000256" key="1">
    <source>
        <dbReference type="SAM" id="Phobius"/>
    </source>
</evidence>
<proteinExistence type="predicted"/>
<dbReference type="EMBL" id="CP165734">
    <property type="protein sequence ID" value="XDV55016.1"/>
    <property type="molecule type" value="Genomic_DNA"/>
</dbReference>
<accession>A0AB39XD15</accession>
<feature type="transmembrane region" description="Helical" evidence="1">
    <location>
        <begin position="79"/>
        <end position="103"/>
    </location>
</feature>
<name>A0AB39XD15_9BRAD</name>
<gene>
    <name evidence="2" type="ORF">AB8Z38_19375</name>
</gene>
<keyword evidence="1" id="KW-0472">Membrane</keyword>
<keyword evidence="1" id="KW-0812">Transmembrane</keyword>
<dbReference type="AlphaFoldDB" id="A0AB39XD15"/>
<reference evidence="2" key="1">
    <citation type="submission" date="2024-08" db="EMBL/GenBank/DDBJ databases">
        <authorList>
            <person name="Chaddad Z."/>
            <person name="Lamrabet M."/>
            <person name="Bouhnik O."/>
            <person name="Alami S."/>
            <person name="Wipf D."/>
            <person name="Courty P.E."/>
            <person name="Missbah El Idrissi M."/>
        </authorList>
    </citation>
    <scope>NUCLEOTIDE SEQUENCE</scope>
    <source>
        <strain evidence="2">LLZ17</strain>
    </source>
</reference>